<dbReference type="AlphaFoldDB" id="A0AAU9ERK2"/>
<evidence type="ECO:0000313" key="1">
    <source>
        <dbReference type="EMBL" id="BEQ15774.1"/>
    </source>
</evidence>
<name>A0AAU9ERK2_9BACT</name>
<accession>A0AAU9ERK2</accession>
<protein>
    <submittedName>
        <fullName evidence="1">Uncharacterized protein</fullName>
    </submittedName>
</protein>
<dbReference type="KEGG" id="dmp:FAK_28400"/>
<gene>
    <name evidence="1" type="ORF">FAK_28400</name>
</gene>
<evidence type="ECO:0000313" key="2">
    <source>
        <dbReference type="Proteomes" id="UP001366166"/>
    </source>
</evidence>
<keyword evidence="2" id="KW-1185">Reference proteome</keyword>
<reference evidence="2" key="1">
    <citation type="journal article" date="2023" name="Arch. Microbiol.">
        <title>Desulfoferula mesophilus gen. nov. sp. nov., a mesophilic sulfate-reducing bacterium isolated from a brackish lake sediment.</title>
        <authorList>
            <person name="Watanabe T."/>
            <person name="Yabe T."/>
            <person name="Tsuji J.M."/>
            <person name="Fukui M."/>
        </authorList>
    </citation>
    <scope>NUCLEOTIDE SEQUENCE [LARGE SCALE GENOMIC DNA]</scope>
    <source>
        <strain evidence="2">12FAK</strain>
    </source>
</reference>
<organism evidence="1 2">
    <name type="scientific">Desulfoferula mesophila</name>
    <dbReference type="NCBI Taxonomy" id="3058419"/>
    <lineage>
        <taxon>Bacteria</taxon>
        <taxon>Pseudomonadati</taxon>
        <taxon>Thermodesulfobacteriota</taxon>
        <taxon>Desulfarculia</taxon>
        <taxon>Desulfarculales</taxon>
        <taxon>Desulfarculaceae</taxon>
        <taxon>Desulfoferula</taxon>
    </lineage>
</organism>
<sequence length="176" mass="19148">MNLSEMLEQKIFLGQEFLTWLWFLLETEGGAEVKDLGWVELTLGERLVLGPAMGAEGSRVTVSGAEGSLAEAREALRQGKLVEALRLGLEIHGEEYALNLEAAELTVKSLKLPTTAAPSEEPEGLEGLVLERVALLENTLKAAEGLLALFLSQRLDPIEGPELRRSLGQWAAQEEA</sequence>
<dbReference type="RefSeq" id="WP_338600686.1">
    <property type="nucleotide sequence ID" value="NZ_AP028679.1"/>
</dbReference>
<dbReference type="EMBL" id="AP028679">
    <property type="protein sequence ID" value="BEQ15774.1"/>
    <property type="molecule type" value="Genomic_DNA"/>
</dbReference>
<proteinExistence type="predicted"/>
<dbReference type="Proteomes" id="UP001366166">
    <property type="component" value="Chromosome"/>
</dbReference>